<keyword evidence="3" id="KW-1185">Reference proteome</keyword>
<dbReference type="EMBL" id="CM001475">
    <property type="protein sequence ID" value="EIC29754.1"/>
    <property type="molecule type" value="Genomic_DNA"/>
</dbReference>
<keyword evidence="1" id="KW-0812">Transmembrane</keyword>
<dbReference type="Proteomes" id="UP000005090">
    <property type="component" value="Chromosome"/>
</dbReference>
<keyword evidence="1" id="KW-0472">Membrane</keyword>
<name>H8GPX5_METAL</name>
<accession>H8GPX5</accession>
<dbReference type="AlphaFoldDB" id="H8GPX5"/>
<evidence type="ECO:0000313" key="3">
    <source>
        <dbReference type="Proteomes" id="UP000005090"/>
    </source>
</evidence>
<sequence length="426" mass="47743">MKLILRLIVYSVFTILALCVAIVLFGVGNKPDVIGLGWELTHEDIARAKKILHEGAQVKPDELDTIELTESDLNLAANYLLNRYWKSAVHIQLKDHKLRCNVTATLPDNLLGKFLNVSFRLGNDSIGELPGITKFKIGKLLLPARFAAWVIERIIQNTSLREYYLLATHPIEAVEIDDEKVSITYFSSAETLRQARNFLADSSANPAQAVYKTKLAEIVANHDPEWRLSLAELLQPMFQLAFNRSTPESAIEENRLVIFTVNDYVNKYQLPKLLDVTDIKTAEKPQYSAFMYKRIDLAQHFIGAAALTASVNGKLAKVMGEQKELSDADGGSGFSFIDLAADKAGTRFGEIATSTPENARKIQKAMSAIRSYSEFMPDPRDLPEKMSAEEFRKRFGAIDSPEYQKISKEIDARIAALSIYQIQPNQ</sequence>
<reference evidence="2 3" key="1">
    <citation type="journal article" date="2013" name="Genome Announc.">
        <title>Genome Sequence of the Obligate Gammaproteobacterial Methanotroph Methylomicrobium album Strain BG8.</title>
        <authorList>
            <person name="Kits K.D."/>
            <person name="Kalyuzhnaya M.G."/>
            <person name="Klotz M.G."/>
            <person name="Jetten M.S."/>
            <person name="Op den Camp H.J."/>
            <person name="Vuilleumier S."/>
            <person name="Bringel F."/>
            <person name="Dispirito A.A."/>
            <person name="Murrell J.C."/>
            <person name="Bruce D."/>
            <person name="Cheng J.F."/>
            <person name="Copeland A."/>
            <person name="Goodwin L."/>
            <person name="Hauser L."/>
            <person name="Lajus A."/>
            <person name="Land M.L."/>
            <person name="Lapidus A."/>
            <person name="Lucas S."/>
            <person name="Medigue C."/>
            <person name="Pitluck S."/>
            <person name="Woyke T."/>
            <person name="Zeytun A."/>
            <person name="Stein L.Y."/>
        </authorList>
    </citation>
    <scope>NUCLEOTIDE SEQUENCE [LARGE SCALE GENOMIC DNA]</scope>
    <source>
        <strain evidence="2 3">BG8</strain>
    </source>
</reference>
<keyword evidence="1" id="KW-1133">Transmembrane helix</keyword>
<protein>
    <submittedName>
        <fullName evidence="2">Putative periplasmic lipoprotein (DUF2279)</fullName>
    </submittedName>
</protein>
<dbReference type="RefSeq" id="WP_005371865.1">
    <property type="nucleotide sequence ID" value="NZ_CM001475.1"/>
</dbReference>
<dbReference type="eggNOG" id="COG5544">
    <property type="taxonomic scope" value="Bacteria"/>
</dbReference>
<proteinExistence type="predicted"/>
<organism evidence="2 3">
    <name type="scientific">Methylomicrobium album BG8</name>
    <dbReference type="NCBI Taxonomy" id="686340"/>
    <lineage>
        <taxon>Bacteria</taxon>
        <taxon>Pseudomonadati</taxon>
        <taxon>Pseudomonadota</taxon>
        <taxon>Gammaproteobacteria</taxon>
        <taxon>Methylococcales</taxon>
        <taxon>Methylococcaceae</taxon>
        <taxon>Methylomicrobium</taxon>
    </lineage>
</organism>
<gene>
    <name evidence="2" type="ORF">Metal_1990</name>
</gene>
<dbReference type="HOGENOM" id="CLU_048873_0_0_6"/>
<feature type="transmembrane region" description="Helical" evidence="1">
    <location>
        <begin position="7"/>
        <end position="27"/>
    </location>
</feature>
<evidence type="ECO:0000256" key="1">
    <source>
        <dbReference type="SAM" id="Phobius"/>
    </source>
</evidence>
<evidence type="ECO:0000313" key="2">
    <source>
        <dbReference type="EMBL" id="EIC29754.1"/>
    </source>
</evidence>
<keyword evidence="2" id="KW-0449">Lipoprotein</keyword>
<dbReference type="STRING" id="686340.Metal_1990"/>